<dbReference type="InterPro" id="IPR027417">
    <property type="entry name" value="P-loop_NTPase"/>
</dbReference>
<organism evidence="1 3">
    <name type="scientific">Clostridium neonatale</name>
    <dbReference type="NCBI Taxonomy" id="137838"/>
    <lineage>
        <taxon>Bacteria</taxon>
        <taxon>Bacillati</taxon>
        <taxon>Bacillota</taxon>
        <taxon>Clostridia</taxon>
        <taxon>Eubacteriales</taxon>
        <taxon>Clostridiaceae</taxon>
        <taxon>Clostridium</taxon>
    </lineage>
</organism>
<dbReference type="Gene3D" id="3.40.50.300">
    <property type="entry name" value="P-loop containing nucleotide triphosphate hydrolases"/>
    <property type="match status" value="1"/>
</dbReference>
<comment type="caution">
    <text evidence="1">The sequence shown here is derived from an EMBL/GenBank/DDBJ whole genome shotgun (WGS) entry which is preliminary data.</text>
</comment>
<protein>
    <submittedName>
        <fullName evidence="1">CbiA domain-containing protein</fullName>
    </submittedName>
    <submittedName>
        <fullName evidence="2">MinD/ParA family plasmid partitioning protein</fullName>
    </submittedName>
</protein>
<dbReference type="AlphaFoldDB" id="A0AA86JG93"/>
<dbReference type="SUPFAM" id="SSF52540">
    <property type="entry name" value="P-loop containing nucleoside triphosphate hydrolases"/>
    <property type="match status" value="1"/>
</dbReference>
<dbReference type="Proteomes" id="UP001189143">
    <property type="component" value="Unassembled WGS sequence"/>
</dbReference>
<evidence type="ECO:0000313" key="1">
    <source>
        <dbReference type="EMBL" id="CAG9701939.1"/>
    </source>
</evidence>
<sequence length="533" mass="61523">MKVLFAIGQDTSNSIQENILKQFQMKYNKSFEYKSEYYVEGAMKCLEEAEGQYDVLILNETLENVAVDTKLIDTITDLYPNLQVILAIDDKHKEDDYTSKLYTLGVYDALYFSDFTDENLLELLDSRRSKKQAKDYYCIEEKIDDIDIKFQITPITEDELNKTISVLHQSIKDGNLSEIFKEVDKEYNPKEMCYLLTMLPQSILDELKKANDKVYRKYEKIVEKEIKGIDASPEVKTEIKYVEKIKEVPIIKKVEVEKEKPIVVEKEILKVSQVRYDSIIAVIGNAPAGKSYVTWNLSHALSEHYKVAVICIDNSSSASAYFGIDDNEDAPLHDIENKSIKQIAEEGVYINKNLVVYTNKFGERAELRRNTLSQLISAIRSQDINIIIIDLATGYSTSLLSAISVANDVLAVYSMDNAHIRMNDLLLSRLDEELYKNNTIAVLNNVYRNSKEYKNVLNYLNKSEKFKEIVPISNCGDTTYDYMYSKSCNYKKDNNEFTRDIDVLINTLKLQSKQSNKNKKKDTIFSKFIRRPR</sequence>
<reference evidence="2" key="2">
    <citation type="submission" date="2022-10" db="EMBL/GenBank/DDBJ databases">
        <authorList>
            <person name="Aires J."/>
            <person name="Mesa V."/>
        </authorList>
    </citation>
    <scope>NUCLEOTIDE SEQUENCE</scope>
    <source>
        <strain evidence="2">Clostridium neonatale JD116</strain>
    </source>
</reference>
<reference evidence="1" key="1">
    <citation type="submission" date="2021-10" db="EMBL/GenBank/DDBJ databases">
        <authorList>
            <person name="Mesa V."/>
        </authorList>
    </citation>
    <scope>NUCLEOTIDE SEQUENCE</scope>
    <source>
        <strain evidence="1">CC3_PB</strain>
    </source>
</reference>
<name>A0AA86JG93_9CLOT</name>
<dbReference type="EMBL" id="CAMTCP010000242">
    <property type="protein sequence ID" value="CAI3629810.1"/>
    <property type="molecule type" value="Genomic_DNA"/>
</dbReference>
<gene>
    <name evidence="2" type="ORF">CNEO2_440031</name>
    <name evidence="1" type="ORF">CNEO_10410</name>
</gene>
<accession>A0AA86JG93</accession>
<evidence type="ECO:0000313" key="2">
    <source>
        <dbReference type="EMBL" id="CAI3629810.1"/>
    </source>
</evidence>
<evidence type="ECO:0000313" key="3">
    <source>
        <dbReference type="Proteomes" id="UP000789738"/>
    </source>
</evidence>
<dbReference type="EMBL" id="CAKJVE010000001">
    <property type="protein sequence ID" value="CAG9701939.1"/>
    <property type="molecule type" value="Genomic_DNA"/>
</dbReference>
<proteinExistence type="predicted"/>
<dbReference type="Proteomes" id="UP000789738">
    <property type="component" value="Unassembled WGS sequence"/>
</dbReference>
<dbReference type="RefSeq" id="WP_210885370.1">
    <property type="nucleotide sequence ID" value="NZ_CAKJVE010000001.1"/>
</dbReference>